<gene>
    <name evidence="11" type="primary">LOC105427455</name>
</gene>
<sequence>MRPWMNKSLSFGILGLFLIALGGALCFLWPTVFHQILQKELALSPTSKSFEIWKDTSKLPPMILKIYLFNWTNPHELYVRKPHFTQLGPYSFREVRQKDNIKFHHENKTVSYFQRRYWYFDAEHTNGSLSDIVTNLDPVVASAVHKIRYWEAEWQNSLSILLTTTGRRVHNSKTVNEMLFAGYSDNLLTMSKMMPVDDVPTYDRFGWLYMKNGSIEMDGHLNMETGEEDISQLGILRKWNYKDRTRYFKSPCNDIEGSAGEFWPPNRTKDDISIFSVDICRPIIYEYEGTVSYLGIEAYRYTLDKKTLGNDTRRRFPHEQVKFFEPTTTTEDFFAAEHSAEMGFTTTTESASDERSSEKSSDDYPDDNPDIINMGHCYCNGECTPLGLVNTTSCRYGAPVFISLPHFYKSDPVLLDQVDGMSPNDKDHSFSITLEPTTGIPLEVAARLQINLLLHPSKHVSLYRDVPKIYMPMFWFDLKVQVNEEMASNLKKLLALPIVMLSTGIAMIVVGICLIGIIAFLYLKKKRRTSLRTAAPEKTVDEPSEKKSEVLYMDKTGSNEESNVRSDRRLYAKLY</sequence>
<evidence type="ECO:0000313" key="11">
    <source>
        <dbReference type="RefSeq" id="XP_011637475.1"/>
    </source>
</evidence>
<comment type="similarity">
    <text evidence="2">Belongs to the CD36 family.</text>
</comment>
<feature type="region of interest" description="Disordered" evidence="8">
    <location>
        <begin position="533"/>
        <end position="565"/>
    </location>
</feature>
<dbReference type="AlphaFoldDB" id="A0A6I9WZL5"/>
<dbReference type="InterPro" id="IPR002159">
    <property type="entry name" value="CD36_fam"/>
</dbReference>
<evidence type="ECO:0000313" key="10">
    <source>
        <dbReference type="Proteomes" id="UP000504615"/>
    </source>
</evidence>
<dbReference type="RefSeq" id="XP_011637475.1">
    <property type="nucleotide sequence ID" value="XM_011639173.2"/>
</dbReference>
<dbReference type="KEGG" id="pbar:105427455"/>
<feature type="compositionally biased region" description="Basic and acidic residues" evidence="8">
    <location>
        <begin position="538"/>
        <end position="549"/>
    </location>
</feature>
<dbReference type="PANTHER" id="PTHR11923:SF93">
    <property type="entry name" value="GH07959P-RELATED"/>
    <property type="match status" value="1"/>
</dbReference>
<feature type="region of interest" description="Disordered" evidence="8">
    <location>
        <begin position="345"/>
        <end position="366"/>
    </location>
</feature>
<keyword evidence="3" id="KW-1003">Cell membrane</keyword>
<evidence type="ECO:0000256" key="7">
    <source>
        <dbReference type="ARBA" id="ARBA00023180"/>
    </source>
</evidence>
<accession>A0A6I9WZL5</accession>
<dbReference type="Pfam" id="PF01130">
    <property type="entry name" value="CD36"/>
    <property type="match status" value="1"/>
</dbReference>
<evidence type="ECO:0000256" key="8">
    <source>
        <dbReference type="SAM" id="MobiDB-lite"/>
    </source>
</evidence>
<dbReference type="GO" id="GO:0005044">
    <property type="term" value="F:scavenger receptor activity"/>
    <property type="evidence" value="ECO:0007669"/>
    <property type="project" value="TreeGrafter"/>
</dbReference>
<organism evidence="10 11">
    <name type="scientific">Pogonomyrmex barbatus</name>
    <name type="common">red harvester ant</name>
    <dbReference type="NCBI Taxonomy" id="144034"/>
    <lineage>
        <taxon>Eukaryota</taxon>
        <taxon>Metazoa</taxon>
        <taxon>Ecdysozoa</taxon>
        <taxon>Arthropoda</taxon>
        <taxon>Hexapoda</taxon>
        <taxon>Insecta</taxon>
        <taxon>Pterygota</taxon>
        <taxon>Neoptera</taxon>
        <taxon>Endopterygota</taxon>
        <taxon>Hymenoptera</taxon>
        <taxon>Apocrita</taxon>
        <taxon>Aculeata</taxon>
        <taxon>Formicoidea</taxon>
        <taxon>Formicidae</taxon>
        <taxon>Myrmicinae</taxon>
        <taxon>Pogonomyrmex</taxon>
    </lineage>
</organism>
<evidence type="ECO:0000256" key="2">
    <source>
        <dbReference type="ARBA" id="ARBA00010532"/>
    </source>
</evidence>
<keyword evidence="7" id="KW-0325">Glycoprotein</keyword>
<evidence type="ECO:0000256" key="1">
    <source>
        <dbReference type="ARBA" id="ARBA00004236"/>
    </source>
</evidence>
<keyword evidence="4 9" id="KW-0812">Transmembrane</keyword>
<evidence type="ECO:0000256" key="9">
    <source>
        <dbReference type="SAM" id="Phobius"/>
    </source>
</evidence>
<keyword evidence="5 9" id="KW-1133">Transmembrane helix</keyword>
<reference evidence="11" key="1">
    <citation type="submission" date="2025-08" db="UniProtKB">
        <authorList>
            <consortium name="RefSeq"/>
        </authorList>
    </citation>
    <scope>IDENTIFICATION</scope>
</reference>
<feature type="compositionally biased region" description="Basic and acidic residues" evidence="8">
    <location>
        <begin position="352"/>
        <end position="362"/>
    </location>
</feature>
<feature type="transmembrane region" description="Helical" evidence="9">
    <location>
        <begin position="494"/>
        <end position="523"/>
    </location>
</feature>
<evidence type="ECO:0000256" key="4">
    <source>
        <dbReference type="ARBA" id="ARBA00022692"/>
    </source>
</evidence>
<evidence type="ECO:0000256" key="6">
    <source>
        <dbReference type="ARBA" id="ARBA00023136"/>
    </source>
</evidence>
<name>A0A6I9WZL5_9HYME</name>
<keyword evidence="6 9" id="KW-0472">Membrane</keyword>
<evidence type="ECO:0000256" key="5">
    <source>
        <dbReference type="ARBA" id="ARBA00022989"/>
    </source>
</evidence>
<keyword evidence="10" id="KW-1185">Reference proteome</keyword>
<comment type="subcellular location">
    <subcellularLocation>
        <location evidence="1">Cell membrane</location>
    </subcellularLocation>
</comment>
<dbReference type="GO" id="GO:0005737">
    <property type="term" value="C:cytoplasm"/>
    <property type="evidence" value="ECO:0007669"/>
    <property type="project" value="TreeGrafter"/>
</dbReference>
<proteinExistence type="inferred from homology"/>
<dbReference type="PANTHER" id="PTHR11923">
    <property type="entry name" value="SCAVENGER RECEPTOR CLASS B TYPE-1 SR-B1"/>
    <property type="match status" value="1"/>
</dbReference>
<dbReference type="PRINTS" id="PR01609">
    <property type="entry name" value="CD36FAMILY"/>
</dbReference>
<dbReference type="OrthoDB" id="514335at2759"/>
<protein>
    <submittedName>
        <fullName evidence="11">Protein croquemort-like isoform X1</fullName>
    </submittedName>
</protein>
<evidence type="ECO:0000256" key="3">
    <source>
        <dbReference type="ARBA" id="ARBA00022475"/>
    </source>
</evidence>
<dbReference type="GeneID" id="105427455"/>
<dbReference type="Proteomes" id="UP000504615">
    <property type="component" value="Unplaced"/>
</dbReference>
<dbReference type="GO" id="GO:0005886">
    <property type="term" value="C:plasma membrane"/>
    <property type="evidence" value="ECO:0007669"/>
    <property type="project" value="UniProtKB-SubCell"/>
</dbReference>